<accession>A0ACB7T7P7</accession>
<dbReference type="EMBL" id="CM023491">
    <property type="protein sequence ID" value="KAH6942019.1"/>
    <property type="molecule type" value="Genomic_DNA"/>
</dbReference>
<evidence type="ECO:0000313" key="2">
    <source>
        <dbReference type="Proteomes" id="UP000821845"/>
    </source>
</evidence>
<protein>
    <submittedName>
        <fullName evidence="1">Uncharacterized protein</fullName>
    </submittedName>
</protein>
<reference evidence="1" key="1">
    <citation type="submission" date="2020-05" db="EMBL/GenBank/DDBJ databases">
        <title>Large-scale comparative analyses of tick genomes elucidate their genetic diversity and vector capacities.</title>
        <authorList>
            <person name="Jia N."/>
            <person name="Wang J."/>
            <person name="Shi W."/>
            <person name="Du L."/>
            <person name="Sun Y."/>
            <person name="Zhan W."/>
            <person name="Jiang J."/>
            <person name="Wang Q."/>
            <person name="Zhang B."/>
            <person name="Ji P."/>
            <person name="Sakyi L.B."/>
            <person name="Cui X."/>
            <person name="Yuan T."/>
            <person name="Jiang B."/>
            <person name="Yang W."/>
            <person name="Lam T.T.-Y."/>
            <person name="Chang Q."/>
            <person name="Ding S."/>
            <person name="Wang X."/>
            <person name="Zhu J."/>
            <person name="Ruan X."/>
            <person name="Zhao L."/>
            <person name="Wei J."/>
            <person name="Que T."/>
            <person name="Du C."/>
            <person name="Cheng J."/>
            <person name="Dai P."/>
            <person name="Han X."/>
            <person name="Huang E."/>
            <person name="Gao Y."/>
            <person name="Liu J."/>
            <person name="Shao H."/>
            <person name="Ye R."/>
            <person name="Li L."/>
            <person name="Wei W."/>
            <person name="Wang X."/>
            <person name="Wang C."/>
            <person name="Yang T."/>
            <person name="Huo Q."/>
            <person name="Li W."/>
            <person name="Guo W."/>
            <person name="Chen H."/>
            <person name="Zhou L."/>
            <person name="Ni X."/>
            <person name="Tian J."/>
            <person name="Zhou Y."/>
            <person name="Sheng Y."/>
            <person name="Liu T."/>
            <person name="Pan Y."/>
            <person name="Xia L."/>
            <person name="Li J."/>
            <person name="Zhao F."/>
            <person name="Cao W."/>
        </authorList>
    </citation>
    <scope>NUCLEOTIDE SEQUENCE</scope>
    <source>
        <strain evidence="1">Hyas-2018</strain>
    </source>
</reference>
<dbReference type="Proteomes" id="UP000821845">
    <property type="component" value="Chromosome 11"/>
</dbReference>
<gene>
    <name evidence="1" type="ORF">HPB50_027409</name>
</gene>
<keyword evidence="2" id="KW-1185">Reference proteome</keyword>
<name>A0ACB7T7P7_HYAAI</name>
<organism evidence="1 2">
    <name type="scientific">Hyalomma asiaticum</name>
    <name type="common">Tick</name>
    <dbReference type="NCBI Taxonomy" id="266040"/>
    <lineage>
        <taxon>Eukaryota</taxon>
        <taxon>Metazoa</taxon>
        <taxon>Ecdysozoa</taxon>
        <taxon>Arthropoda</taxon>
        <taxon>Chelicerata</taxon>
        <taxon>Arachnida</taxon>
        <taxon>Acari</taxon>
        <taxon>Parasitiformes</taxon>
        <taxon>Ixodida</taxon>
        <taxon>Ixodoidea</taxon>
        <taxon>Ixodidae</taxon>
        <taxon>Hyalomminae</taxon>
        <taxon>Hyalomma</taxon>
    </lineage>
</organism>
<sequence length="99" mass="11147">MATRRSNPATRTKREAESPWATLAGGARFSATITTRYAHHTDDSCRKITRPPCHAVTARHGQTMSQAPDCVFRRRHNETAMLVPSLAFSQRWFSSCRSV</sequence>
<evidence type="ECO:0000313" key="1">
    <source>
        <dbReference type="EMBL" id="KAH6942019.1"/>
    </source>
</evidence>
<proteinExistence type="predicted"/>
<comment type="caution">
    <text evidence="1">The sequence shown here is derived from an EMBL/GenBank/DDBJ whole genome shotgun (WGS) entry which is preliminary data.</text>
</comment>